<dbReference type="EMBL" id="OU895880">
    <property type="protein sequence ID" value="CAG9811822.1"/>
    <property type="molecule type" value="Genomic_DNA"/>
</dbReference>
<protein>
    <recommendedName>
        <fullName evidence="3">ZAD domain-containing protein</fullName>
    </recommendedName>
</protein>
<name>A0A9N9S738_9DIPT</name>
<keyword evidence="5" id="KW-1185">Reference proteome</keyword>
<organism evidence="4 5">
    <name type="scientific">Chironomus riparius</name>
    <dbReference type="NCBI Taxonomy" id="315576"/>
    <lineage>
        <taxon>Eukaryota</taxon>
        <taxon>Metazoa</taxon>
        <taxon>Ecdysozoa</taxon>
        <taxon>Arthropoda</taxon>
        <taxon>Hexapoda</taxon>
        <taxon>Insecta</taxon>
        <taxon>Pterygota</taxon>
        <taxon>Neoptera</taxon>
        <taxon>Endopterygota</taxon>
        <taxon>Diptera</taxon>
        <taxon>Nematocera</taxon>
        <taxon>Chironomoidea</taxon>
        <taxon>Chironomidae</taxon>
        <taxon>Chironominae</taxon>
        <taxon>Chironomus</taxon>
    </lineage>
</organism>
<proteinExistence type="predicted"/>
<feature type="binding site" evidence="1">
    <location>
        <position position="4"/>
    </location>
    <ligand>
        <name>Zn(2+)</name>
        <dbReference type="ChEBI" id="CHEBI:29105"/>
    </ligand>
</feature>
<dbReference type="Proteomes" id="UP001153620">
    <property type="component" value="Chromosome 4"/>
</dbReference>
<feature type="binding site" evidence="1">
    <location>
        <position position="53"/>
    </location>
    <ligand>
        <name>Zn(2+)</name>
        <dbReference type="ChEBI" id="CHEBI:29105"/>
    </ligand>
</feature>
<feature type="region of interest" description="Disordered" evidence="2">
    <location>
        <begin position="96"/>
        <end position="159"/>
    </location>
</feature>
<dbReference type="GO" id="GO:0008270">
    <property type="term" value="F:zinc ion binding"/>
    <property type="evidence" value="ECO:0007669"/>
    <property type="project" value="UniProtKB-UniRule"/>
</dbReference>
<evidence type="ECO:0000313" key="5">
    <source>
        <dbReference type="Proteomes" id="UP001153620"/>
    </source>
</evidence>
<reference evidence="4" key="1">
    <citation type="submission" date="2022-01" db="EMBL/GenBank/DDBJ databases">
        <authorList>
            <person name="King R."/>
        </authorList>
    </citation>
    <scope>NUCLEOTIDE SEQUENCE</scope>
</reference>
<sequence length="361" mass="41070">MEVCRLCNISKPQRDLTSLDDSTREITKKLREAFSIELTTSQNPAHNFCCRTCVKKLDTSHDFYQQVVENQKKFDGLNFDPLITIVKSEAEEVIDEDYGDYEETYDDDDDDDGDEDWCESGTSSSLKKKTSSESQQSTPKAEKLLSKNPKKRKFDQIDGSSTGDCIKLIQFTANEIDDCTIVEDGHIKFLQKRHFNTQGKTPYLRYLCDKLKDASATKSIFKVSEGFKASGKKNKVCYVFCDHRYKMPVSFVAFEHQFGSPLTMRWKVECKLCSGHEKNEKKENLEPRKVISYDPAATENVEFKKAMKILAGSLNTVLLGIEHKCLSDPNPMKVLYKNIAEFGIIANSAIVDTIFALQRTS</sequence>
<keyword evidence="1" id="KW-0863">Zinc-finger</keyword>
<reference evidence="4" key="2">
    <citation type="submission" date="2022-10" db="EMBL/GenBank/DDBJ databases">
        <authorList>
            <consortium name="ENA_rothamsted_submissions"/>
            <consortium name="culmorum"/>
            <person name="King R."/>
        </authorList>
    </citation>
    <scope>NUCLEOTIDE SEQUENCE</scope>
</reference>
<feature type="binding site" evidence="1">
    <location>
        <position position="50"/>
    </location>
    <ligand>
        <name>Zn(2+)</name>
        <dbReference type="ChEBI" id="CHEBI:29105"/>
    </ligand>
</feature>
<keyword evidence="1" id="KW-0479">Metal-binding</keyword>
<accession>A0A9N9S738</accession>
<dbReference type="SUPFAM" id="SSF57716">
    <property type="entry name" value="Glucocorticoid receptor-like (DNA-binding domain)"/>
    <property type="match status" value="1"/>
</dbReference>
<dbReference type="PROSITE" id="PS51915">
    <property type="entry name" value="ZAD"/>
    <property type="match status" value="1"/>
</dbReference>
<evidence type="ECO:0000256" key="2">
    <source>
        <dbReference type="SAM" id="MobiDB-lite"/>
    </source>
</evidence>
<dbReference type="Gene3D" id="3.40.1800.20">
    <property type="match status" value="1"/>
</dbReference>
<gene>
    <name evidence="4" type="ORF">CHIRRI_LOCUS14629</name>
</gene>
<dbReference type="InterPro" id="IPR012934">
    <property type="entry name" value="Znf_AD"/>
</dbReference>
<evidence type="ECO:0000256" key="1">
    <source>
        <dbReference type="PROSITE-ProRule" id="PRU01263"/>
    </source>
</evidence>
<feature type="binding site" evidence="1">
    <location>
        <position position="7"/>
    </location>
    <ligand>
        <name>Zn(2+)</name>
        <dbReference type="ChEBI" id="CHEBI:29105"/>
    </ligand>
</feature>
<dbReference type="SMART" id="SM00868">
    <property type="entry name" value="zf-AD"/>
    <property type="match status" value="1"/>
</dbReference>
<dbReference type="GO" id="GO:0005634">
    <property type="term" value="C:nucleus"/>
    <property type="evidence" value="ECO:0007669"/>
    <property type="project" value="InterPro"/>
</dbReference>
<evidence type="ECO:0000313" key="4">
    <source>
        <dbReference type="EMBL" id="CAG9811822.1"/>
    </source>
</evidence>
<dbReference type="Pfam" id="PF07776">
    <property type="entry name" value="zf-AD"/>
    <property type="match status" value="1"/>
</dbReference>
<keyword evidence="1" id="KW-0862">Zinc</keyword>
<feature type="compositionally biased region" description="Acidic residues" evidence="2">
    <location>
        <begin position="96"/>
        <end position="118"/>
    </location>
</feature>
<dbReference type="AlphaFoldDB" id="A0A9N9S738"/>
<evidence type="ECO:0000259" key="3">
    <source>
        <dbReference type="PROSITE" id="PS51915"/>
    </source>
</evidence>
<feature type="domain" description="ZAD" evidence="3">
    <location>
        <begin position="2"/>
        <end position="77"/>
    </location>
</feature>